<comment type="caution">
    <text evidence="1">The sequence shown here is derived from an EMBL/GenBank/DDBJ whole genome shotgun (WGS) entry which is preliminary data.</text>
</comment>
<name>A0A8J6J6M7_9FIRM</name>
<protein>
    <submittedName>
        <fullName evidence="1">Uncharacterized protein</fullName>
    </submittedName>
</protein>
<sequence length="230" mass="24922">MKATSALYKSLLADKNHATEIKAVIAGREYGQDRIASCCVTGGLFAESGWSIGGAVARELQLKLAPLGDIPRMGEIRLYLRLTLSGRASEWLPAGVFYIDTRAEEAVSHMLTLHGYDAMLKAEAVWLDPTQDAGEWPMAMRTAVNRIAARMGVEVDPRTSILPYTVEYPNDYTMREALGFIAAAHGGNFIITDAGRLLLHTTAALPAETNFLVESETGGAILLGEVRLLV</sequence>
<dbReference type="Proteomes" id="UP000607645">
    <property type="component" value="Unassembled WGS sequence"/>
</dbReference>
<dbReference type="RefSeq" id="WP_186919038.1">
    <property type="nucleotide sequence ID" value="NZ_JACOPQ010000005.1"/>
</dbReference>
<organism evidence="1 2">
    <name type="scientific">Lawsonibacter faecis</name>
    <dbReference type="NCBI Taxonomy" id="2763052"/>
    <lineage>
        <taxon>Bacteria</taxon>
        <taxon>Bacillati</taxon>
        <taxon>Bacillota</taxon>
        <taxon>Clostridia</taxon>
        <taxon>Eubacteriales</taxon>
        <taxon>Oscillospiraceae</taxon>
        <taxon>Lawsonibacter</taxon>
    </lineage>
</organism>
<reference evidence="1" key="1">
    <citation type="submission" date="2020-08" db="EMBL/GenBank/DDBJ databases">
        <title>Genome public.</title>
        <authorList>
            <person name="Liu C."/>
            <person name="Sun Q."/>
        </authorList>
    </citation>
    <scope>NUCLEOTIDE SEQUENCE</scope>
    <source>
        <strain evidence="1">NSJ-52</strain>
    </source>
</reference>
<evidence type="ECO:0000313" key="1">
    <source>
        <dbReference type="EMBL" id="MBC5737092.1"/>
    </source>
</evidence>
<gene>
    <name evidence="1" type="ORF">H8S62_08705</name>
</gene>
<evidence type="ECO:0000313" key="2">
    <source>
        <dbReference type="Proteomes" id="UP000607645"/>
    </source>
</evidence>
<keyword evidence="2" id="KW-1185">Reference proteome</keyword>
<dbReference type="AlphaFoldDB" id="A0A8J6J6M7"/>
<dbReference type="EMBL" id="JACOPQ010000005">
    <property type="protein sequence ID" value="MBC5737092.1"/>
    <property type="molecule type" value="Genomic_DNA"/>
</dbReference>
<proteinExistence type="predicted"/>
<accession>A0A8J6J6M7</accession>